<dbReference type="InterPro" id="IPR012677">
    <property type="entry name" value="Nucleotide-bd_a/b_plait_sf"/>
</dbReference>
<dbReference type="GO" id="GO:0005730">
    <property type="term" value="C:nucleolus"/>
    <property type="evidence" value="ECO:0007669"/>
    <property type="project" value="UniProtKB-SubCell"/>
</dbReference>
<feature type="compositionally biased region" description="Acidic residues" evidence="5">
    <location>
        <begin position="18"/>
        <end position="60"/>
    </location>
</feature>
<dbReference type="GO" id="GO:0000480">
    <property type="term" value="P:endonucleolytic cleavage in 5'-ETS of tricistronic rRNA transcript (SSU-rRNA, 5.8S rRNA, LSU-rRNA)"/>
    <property type="evidence" value="ECO:0007669"/>
    <property type="project" value="TreeGrafter"/>
</dbReference>
<dbReference type="GO" id="GO:0034462">
    <property type="term" value="P:small-subunit processome assembly"/>
    <property type="evidence" value="ECO:0007669"/>
    <property type="project" value="TreeGrafter"/>
</dbReference>
<comment type="similarity">
    <text evidence="2">Belongs to the ESF2/ABP1 family.</text>
</comment>
<dbReference type="AlphaFoldDB" id="A0A152AAJ5"/>
<dbReference type="GO" id="GO:0000447">
    <property type="term" value="P:endonucleolytic cleavage in ITS1 to separate SSU-rRNA from 5.8S rRNA and LSU-rRNA from tricistronic rRNA transcript (SSU-rRNA, 5.8S rRNA, LSU-rRNA)"/>
    <property type="evidence" value="ECO:0007669"/>
    <property type="project" value="TreeGrafter"/>
</dbReference>
<evidence type="ECO:0000256" key="2">
    <source>
        <dbReference type="ARBA" id="ARBA00005819"/>
    </source>
</evidence>
<name>A0A152AAJ5_TIELA</name>
<dbReference type="InParanoid" id="A0A152AAJ5"/>
<organism evidence="6 7">
    <name type="scientific">Tieghemostelium lacteum</name>
    <name type="common">Slime mold</name>
    <name type="synonym">Dictyostelium lacteum</name>
    <dbReference type="NCBI Taxonomy" id="361077"/>
    <lineage>
        <taxon>Eukaryota</taxon>
        <taxon>Amoebozoa</taxon>
        <taxon>Evosea</taxon>
        <taxon>Eumycetozoa</taxon>
        <taxon>Dictyostelia</taxon>
        <taxon>Dictyosteliales</taxon>
        <taxon>Raperosteliaceae</taxon>
        <taxon>Tieghemostelium</taxon>
    </lineage>
</organism>
<dbReference type="OrthoDB" id="287393at2759"/>
<reference evidence="6 7" key="1">
    <citation type="submission" date="2015-12" db="EMBL/GenBank/DDBJ databases">
        <title>Dictyostelia acquired genes for synthesis and detection of signals that induce cell-type specialization by lateral gene transfer from prokaryotes.</title>
        <authorList>
            <person name="Gloeckner G."/>
            <person name="Schaap P."/>
        </authorList>
    </citation>
    <scope>NUCLEOTIDE SEQUENCE [LARGE SCALE GENOMIC DNA]</scope>
    <source>
        <strain evidence="6 7">TK</strain>
    </source>
</reference>
<accession>A0A152AAJ5</accession>
<protein>
    <submittedName>
        <fullName evidence="6">RNA-binding region RNP-1 domain-containing protein</fullName>
    </submittedName>
</protein>
<sequence>MNKNKNQKRKFEDIYKEEIEDEEIVEDDKEVDEDEEEEYNNDNIEENDEEEINEDDDENTDDKPKQPKKVINIQPMSKDRILKLKEENENKGVIYMSSIPAKMQPAKLKHLLLKHGNVTRMHLIKANVDRKAFRNDMFKEGWIEFDDKRVARKIANTLNSEPMGGKLRDIHRDCLWNLRYLPKFKWHHLLDKLVTKRVERDKRLRLELTKVRKDNSELFEELEKSKHINMKPNASEKQRPVLRTFKQRKTHDEKDL</sequence>
<proteinExistence type="inferred from homology"/>
<evidence type="ECO:0000256" key="1">
    <source>
        <dbReference type="ARBA" id="ARBA00004604"/>
    </source>
</evidence>
<dbReference type="GO" id="GO:0003723">
    <property type="term" value="F:RNA binding"/>
    <property type="evidence" value="ECO:0007669"/>
    <property type="project" value="UniProtKB-KW"/>
</dbReference>
<dbReference type="SUPFAM" id="SSF54928">
    <property type="entry name" value="RNA-binding domain, RBD"/>
    <property type="match status" value="1"/>
</dbReference>
<evidence type="ECO:0000313" key="7">
    <source>
        <dbReference type="Proteomes" id="UP000076078"/>
    </source>
</evidence>
<evidence type="ECO:0000256" key="5">
    <source>
        <dbReference type="SAM" id="MobiDB-lite"/>
    </source>
</evidence>
<comment type="subcellular location">
    <subcellularLocation>
        <location evidence="1">Nucleus</location>
        <location evidence="1">Nucleolus</location>
    </subcellularLocation>
</comment>
<dbReference type="STRING" id="361077.A0A152AAJ5"/>
<dbReference type="OMA" id="TRKHNDF"/>
<dbReference type="InterPro" id="IPR035979">
    <property type="entry name" value="RBD_domain_sf"/>
</dbReference>
<dbReference type="CDD" id="cd12263">
    <property type="entry name" value="RRM_ABT1_like"/>
    <property type="match status" value="1"/>
</dbReference>
<evidence type="ECO:0000256" key="4">
    <source>
        <dbReference type="ARBA" id="ARBA00023242"/>
    </source>
</evidence>
<dbReference type="InterPro" id="IPR039119">
    <property type="entry name" value="ABT1/Esf2"/>
</dbReference>
<dbReference type="PANTHER" id="PTHR12311">
    <property type="entry name" value="ACTIVATOR OF BASAL TRANSCRIPTION 1"/>
    <property type="match status" value="1"/>
</dbReference>
<dbReference type="PANTHER" id="PTHR12311:SF7">
    <property type="entry name" value="ACTIVATOR OF BASAL TRANSCRIPTION 1"/>
    <property type="match status" value="1"/>
</dbReference>
<evidence type="ECO:0000313" key="6">
    <source>
        <dbReference type="EMBL" id="KYR03151.1"/>
    </source>
</evidence>
<comment type="caution">
    <text evidence="6">The sequence shown here is derived from an EMBL/GenBank/DDBJ whole genome shotgun (WGS) entry which is preliminary data.</text>
</comment>
<dbReference type="InterPro" id="IPR034353">
    <property type="entry name" value="ABT1/ESF2_RRM"/>
</dbReference>
<keyword evidence="3" id="KW-0694">RNA-binding</keyword>
<keyword evidence="4" id="KW-0539">Nucleus</keyword>
<feature type="region of interest" description="Disordered" evidence="5">
    <location>
        <begin position="1"/>
        <end position="76"/>
    </location>
</feature>
<keyword evidence="7" id="KW-1185">Reference proteome</keyword>
<dbReference type="Proteomes" id="UP000076078">
    <property type="component" value="Unassembled WGS sequence"/>
</dbReference>
<dbReference type="GO" id="GO:0000472">
    <property type="term" value="P:endonucleolytic cleavage to generate mature 5'-end of SSU-rRNA from (SSU-rRNA, 5.8S rRNA, LSU-rRNA)"/>
    <property type="evidence" value="ECO:0007669"/>
    <property type="project" value="TreeGrafter"/>
</dbReference>
<dbReference type="Gene3D" id="3.30.70.330">
    <property type="match status" value="1"/>
</dbReference>
<feature type="region of interest" description="Disordered" evidence="5">
    <location>
        <begin position="228"/>
        <end position="256"/>
    </location>
</feature>
<dbReference type="FunCoup" id="A0A152AAJ5">
    <property type="interactions" value="413"/>
</dbReference>
<gene>
    <name evidence="6" type="ORF">DLAC_00651</name>
</gene>
<evidence type="ECO:0000256" key="3">
    <source>
        <dbReference type="ARBA" id="ARBA00022884"/>
    </source>
</evidence>
<dbReference type="EMBL" id="LODT01000001">
    <property type="protein sequence ID" value="KYR03151.1"/>
    <property type="molecule type" value="Genomic_DNA"/>
</dbReference>